<comment type="similarity">
    <text evidence="1">Belongs to the universal ribosomal protein uS7 family.</text>
</comment>
<evidence type="ECO:0000259" key="6">
    <source>
        <dbReference type="Pfam" id="PF00177"/>
    </source>
</evidence>
<keyword evidence="2" id="KW-0699">rRNA-binding</keyword>
<dbReference type="InterPro" id="IPR005717">
    <property type="entry name" value="Ribosomal_uS7_bac/org-type"/>
</dbReference>
<dbReference type="PANTHER" id="PTHR11205">
    <property type="entry name" value="RIBOSOMAL PROTEIN S7"/>
    <property type="match status" value="1"/>
</dbReference>
<dbReference type="Gene3D" id="1.10.455.10">
    <property type="entry name" value="Ribosomal protein S7 domain"/>
    <property type="match status" value="1"/>
</dbReference>
<evidence type="ECO:0000256" key="3">
    <source>
        <dbReference type="ARBA" id="ARBA00022884"/>
    </source>
</evidence>
<comment type="caution">
    <text evidence="7">The sequence shown here is derived from an EMBL/GenBank/DDBJ whole genome shotgun (WGS) entry which is preliminary data.</text>
</comment>
<sequence length="156" mass="17936">MPRKGPVQKREVLPDPVYNSILVTRVINKIMMDGKRGVAQKIFYNACEIIQAKTSKDPMEVVENALKNVMPVFEVKARRVGGATYQVPIEVSANRRQTLSIRWVVDYARKRNERTMEERLAGELMDAANNTGNSVKKREDMHKMAEANKAFAHYRW</sequence>
<dbReference type="NCBIfam" id="TIGR01029">
    <property type="entry name" value="rpsG_bact"/>
    <property type="match status" value="1"/>
</dbReference>
<evidence type="ECO:0000256" key="5">
    <source>
        <dbReference type="ARBA" id="ARBA00023274"/>
    </source>
</evidence>
<dbReference type="GO" id="GO:0006412">
    <property type="term" value="P:translation"/>
    <property type="evidence" value="ECO:0007669"/>
    <property type="project" value="InterPro"/>
</dbReference>
<evidence type="ECO:0000256" key="1">
    <source>
        <dbReference type="ARBA" id="ARBA00007151"/>
    </source>
</evidence>
<dbReference type="GO" id="GO:0003735">
    <property type="term" value="F:structural constituent of ribosome"/>
    <property type="evidence" value="ECO:0007669"/>
    <property type="project" value="InterPro"/>
</dbReference>
<dbReference type="SUPFAM" id="SSF47973">
    <property type="entry name" value="Ribosomal protein S7"/>
    <property type="match status" value="1"/>
</dbReference>
<dbReference type="InterPro" id="IPR020606">
    <property type="entry name" value="Ribosomal_uS7_CS"/>
</dbReference>
<dbReference type="GO" id="GO:0019843">
    <property type="term" value="F:rRNA binding"/>
    <property type="evidence" value="ECO:0007669"/>
    <property type="project" value="UniProtKB-KW"/>
</dbReference>
<dbReference type="InterPro" id="IPR023798">
    <property type="entry name" value="Ribosomal_uS7_dom"/>
</dbReference>
<evidence type="ECO:0000256" key="2">
    <source>
        <dbReference type="ARBA" id="ARBA00022730"/>
    </source>
</evidence>
<dbReference type="EMBL" id="VSSQ01005401">
    <property type="protein sequence ID" value="MPM29000.1"/>
    <property type="molecule type" value="Genomic_DNA"/>
</dbReference>
<dbReference type="PROSITE" id="PS00052">
    <property type="entry name" value="RIBOSOMAL_S7"/>
    <property type="match status" value="1"/>
</dbReference>
<reference evidence="7" key="1">
    <citation type="submission" date="2019-08" db="EMBL/GenBank/DDBJ databases">
        <authorList>
            <person name="Kucharzyk K."/>
            <person name="Murdoch R.W."/>
            <person name="Higgins S."/>
            <person name="Loffler F."/>
        </authorList>
    </citation>
    <scope>NUCLEOTIDE SEQUENCE</scope>
</reference>
<feature type="domain" description="Small ribosomal subunit protein uS7" evidence="6">
    <location>
        <begin position="2"/>
        <end position="149"/>
    </location>
</feature>
<evidence type="ECO:0000256" key="4">
    <source>
        <dbReference type="ARBA" id="ARBA00022980"/>
    </source>
</evidence>
<keyword evidence="4 7" id="KW-0689">Ribosomal protein</keyword>
<proteinExistence type="inferred from homology"/>
<dbReference type="PIRSF" id="PIRSF002122">
    <property type="entry name" value="RPS7p_RPS7a_RPS5e_RPS7o"/>
    <property type="match status" value="1"/>
</dbReference>
<dbReference type="InterPro" id="IPR036823">
    <property type="entry name" value="Ribosomal_uS7_dom_sf"/>
</dbReference>
<dbReference type="FunFam" id="1.10.455.10:FF:000001">
    <property type="entry name" value="30S ribosomal protein S7"/>
    <property type="match status" value="1"/>
</dbReference>
<name>A0A644YKU1_9ZZZZ</name>
<accession>A0A644YKU1</accession>
<protein>
    <submittedName>
        <fullName evidence="7">30S ribosomal protein S7</fullName>
    </submittedName>
</protein>
<dbReference type="HAMAP" id="MF_00480_B">
    <property type="entry name" value="Ribosomal_uS7_B"/>
    <property type="match status" value="1"/>
</dbReference>
<dbReference type="AlphaFoldDB" id="A0A644YKU1"/>
<organism evidence="7">
    <name type="scientific">bioreactor metagenome</name>
    <dbReference type="NCBI Taxonomy" id="1076179"/>
    <lineage>
        <taxon>unclassified sequences</taxon>
        <taxon>metagenomes</taxon>
        <taxon>ecological metagenomes</taxon>
    </lineage>
</organism>
<dbReference type="Pfam" id="PF00177">
    <property type="entry name" value="Ribosomal_S7"/>
    <property type="match status" value="1"/>
</dbReference>
<evidence type="ECO:0000313" key="7">
    <source>
        <dbReference type="EMBL" id="MPM29000.1"/>
    </source>
</evidence>
<gene>
    <name evidence="7" type="primary">rpsG_22</name>
    <name evidence="7" type="ORF">SDC9_75538</name>
</gene>
<dbReference type="GO" id="GO:0015935">
    <property type="term" value="C:small ribosomal subunit"/>
    <property type="evidence" value="ECO:0007669"/>
    <property type="project" value="InterPro"/>
</dbReference>
<keyword evidence="3" id="KW-0694">RNA-binding</keyword>
<dbReference type="CDD" id="cd14869">
    <property type="entry name" value="uS7_Bacteria"/>
    <property type="match status" value="1"/>
</dbReference>
<keyword evidence="5" id="KW-0687">Ribonucleoprotein</keyword>
<dbReference type="InterPro" id="IPR000235">
    <property type="entry name" value="Ribosomal_uS7"/>
</dbReference>